<comment type="similarity">
    <text evidence="1">Belongs to the inositol polyphosphate 5-phosphatase family.</text>
</comment>
<dbReference type="PANTHER" id="PTHR45666">
    <property type="entry name" value="TYPE IV INOSITOL POLYPHOSPHATE 5-PHOSPHATASE 9"/>
    <property type="match status" value="1"/>
</dbReference>
<gene>
    <name evidence="4" type="ORF">C1H46_009887</name>
</gene>
<dbReference type="SUPFAM" id="SSF56219">
    <property type="entry name" value="DNase I-like"/>
    <property type="match status" value="1"/>
</dbReference>
<dbReference type="GO" id="GO:0004439">
    <property type="term" value="F:phosphatidylinositol-4,5-bisphosphate 5-phosphatase activity"/>
    <property type="evidence" value="ECO:0007669"/>
    <property type="project" value="TreeGrafter"/>
</dbReference>
<evidence type="ECO:0000313" key="5">
    <source>
        <dbReference type="Proteomes" id="UP000315295"/>
    </source>
</evidence>
<dbReference type="STRING" id="106549.A0A540N088"/>
<protein>
    <recommendedName>
        <fullName evidence="3">Inositol polyphosphate-related phosphatase domain-containing protein</fullName>
    </recommendedName>
</protein>
<organism evidence="4 5">
    <name type="scientific">Malus baccata</name>
    <name type="common">Siberian crab apple</name>
    <name type="synonym">Pyrus baccata</name>
    <dbReference type="NCBI Taxonomy" id="106549"/>
    <lineage>
        <taxon>Eukaryota</taxon>
        <taxon>Viridiplantae</taxon>
        <taxon>Streptophyta</taxon>
        <taxon>Embryophyta</taxon>
        <taxon>Tracheophyta</taxon>
        <taxon>Spermatophyta</taxon>
        <taxon>Magnoliopsida</taxon>
        <taxon>eudicotyledons</taxon>
        <taxon>Gunneridae</taxon>
        <taxon>Pentapetalae</taxon>
        <taxon>rosids</taxon>
        <taxon>fabids</taxon>
        <taxon>Rosales</taxon>
        <taxon>Rosaceae</taxon>
        <taxon>Amygdaloideae</taxon>
        <taxon>Maleae</taxon>
        <taxon>Malus</taxon>
    </lineage>
</organism>
<evidence type="ECO:0000259" key="3">
    <source>
        <dbReference type="SMART" id="SM00128"/>
    </source>
</evidence>
<evidence type="ECO:0000256" key="2">
    <source>
        <dbReference type="ARBA" id="ARBA00022801"/>
    </source>
</evidence>
<feature type="domain" description="Inositol polyphosphate-related phosphatase" evidence="3">
    <location>
        <begin position="8"/>
        <end position="297"/>
    </location>
</feature>
<dbReference type="Gene3D" id="3.60.10.10">
    <property type="entry name" value="Endonuclease/exonuclease/phosphatase"/>
    <property type="match status" value="1"/>
</dbReference>
<dbReference type="PANTHER" id="PTHR45666:SF20">
    <property type="entry name" value="TYPE I INOSITOL POLYPHOSPHATE 5-PHOSPHATASE 10"/>
    <property type="match status" value="1"/>
</dbReference>
<dbReference type="GO" id="GO:0004445">
    <property type="term" value="F:inositol-polyphosphate 5-phosphatase activity"/>
    <property type="evidence" value="ECO:0007669"/>
    <property type="project" value="InterPro"/>
</dbReference>
<dbReference type="AlphaFoldDB" id="A0A540N088"/>
<name>A0A540N088_MALBA</name>
<dbReference type="InterPro" id="IPR000300">
    <property type="entry name" value="IPPc"/>
</dbReference>
<comment type="caution">
    <text evidence="4">The sequence shown here is derived from an EMBL/GenBank/DDBJ whole genome shotgun (WGS) entry which is preliminary data.</text>
</comment>
<dbReference type="SMART" id="SM00128">
    <property type="entry name" value="IPPc"/>
    <property type="match status" value="1"/>
</dbReference>
<keyword evidence="5" id="KW-1185">Reference proteome</keyword>
<dbReference type="Proteomes" id="UP000315295">
    <property type="component" value="Unassembled WGS sequence"/>
</dbReference>
<accession>A0A540N088</accession>
<evidence type="ECO:0000256" key="1">
    <source>
        <dbReference type="ARBA" id="ARBA00010768"/>
    </source>
</evidence>
<dbReference type="Pfam" id="PF22669">
    <property type="entry name" value="Exo_endo_phos2"/>
    <property type="match status" value="1"/>
</dbReference>
<dbReference type="InterPro" id="IPR045849">
    <property type="entry name" value="IP5P_plant"/>
</dbReference>
<dbReference type="EMBL" id="VIEB01000139">
    <property type="protein sequence ID" value="TQE04471.1"/>
    <property type="molecule type" value="Genomic_DNA"/>
</dbReference>
<proteinExistence type="inferred from homology"/>
<sequence length="427" mass="48133">MPAGQYVQSLRVFVATWNVGGKSPHIGLNLDDFLQVYNESDIYVLGFQEIVPLNAGNVLVLEDNEPAAKWLALINQSLNKSPEGCSTSKSSLGGSRFSSKPSLKKGCISVSFLFHQTSFCFVCSHLASGEKEGDELRRNLDVLEILKSTQFPKICKTAHSRMPDKILGHDMVIWLGDLNYRIALSYSETRKLLVDNDWDALLDKDQLKIEREAGRVFKGWKEGKIYFAPTYKYFYNSDTYFGEIKTSKKKRRTPAWCDRILWHGNGIRQLSYIRGESRFSDHRPVCATFFVDAVVNENETKKGSPSSNMKIEIEELLPTARYLNNMQVIAKFGSFFDCPLLKVFALTILLYCQTMKSCCKSLAEVIIAVLLLMHLVCSNTALARVHPPSSQALLHAHAEKKMPVTVEPVVDSLRRIPPSIPNPTQNK</sequence>
<keyword evidence="2" id="KW-0378">Hydrolase</keyword>
<evidence type="ECO:0000313" key="4">
    <source>
        <dbReference type="EMBL" id="TQE04471.1"/>
    </source>
</evidence>
<dbReference type="InterPro" id="IPR036691">
    <property type="entry name" value="Endo/exonu/phosph_ase_sf"/>
</dbReference>
<dbReference type="GO" id="GO:0046856">
    <property type="term" value="P:phosphatidylinositol dephosphorylation"/>
    <property type="evidence" value="ECO:0007669"/>
    <property type="project" value="InterPro"/>
</dbReference>
<reference evidence="4 5" key="1">
    <citation type="journal article" date="2019" name="G3 (Bethesda)">
        <title>Sequencing of a Wild Apple (Malus baccata) Genome Unravels the Differences Between Cultivated and Wild Apple Species Regarding Disease Resistance and Cold Tolerance.</title>
        <authorList>
            <person name="Chen X."/>
        </authorList>
    </citation>
    <scope>NUCLEOTIDE SEQUENCE [LARGE SCALE GENOMIC DNA]</scope>
    <source>
        <strain evidence="5">cv. Shandingzi</strain>
        <tissue evidence="4">Leaves</tissue>
    </source>
</reference>
<dbReference type="GO" id="GO:0034485">
    <property type="term" value="F:phosphatidylinositol-3,4,5-trisphosphate 5-phosphatase activity"/>
    <property type="evidence" value="ECO:0007669"/>
    <property type="project" value="TreeGrafter"/>
</dbReference>